<dbReference type="RefSeq" id="WP_162389743.1">
    <property type="nucleotide sequence ID" value="NZ_CP045997.1"/>
</dbReference>
<dbReference type="InterPro" id="IPR029060">
    <property type="entry name" value="PIN-like_dom_sf"/>
</dbReference>
<name>A0A6P1W5N2_9BACT</name>
<evidence type="ECO:0008006" key="3">
    <source>
        <dbReference type="Google" id="ProtNLM"/>
    </source>
</evidence>
<gene>
    <name evidence="1" type="ORF">GJR95_31920</name>
</gene>
<protein>
    <recommendedName>
        <fullName evidence="3">PIN domain-containing protein</fullName>
    </recommendedName>
</protein>
<sequence length="150" mass="17087">MITVTKPALLCDTGLLSRVFLAKSPFLEAYQTALEQFQETISTAVFIELQHWLLIQRGLAMPISRAEYDRHRKRLDNYIVLNSDGVSEQALDVARRWPDTGVGDAYTIGTALVFDVPVFTLNPKHFERVKGITVYKPANYQELLQSTRRT</sequence>
<dbReference type="KEGG" id="senf:GJR95_31920"/>
<reference evidence="1 2" key="1">
    <citation type="submission" date="2019-11" db="EMBL/GenBank/DDBJ databases">
        <title>Spirosoma endbachense sp. nov., isolated from a natural salt meadow.</title>
        <authorList>
            <person name="Rojas J."/>
            <person name="Ambika Manirajan B."/>
            <person name="Ratering S."/>
            <person name="Suarez C."/>
            <person name="Geissler-Plaum R."/>
            <person name="Schnell S."/>
        </authorList>
    </citation>
    <scope>NUCLEOTIDE SEQUENCE [LARGE SCALE GENOMIC DNA]</scope>
    <source>
        <strain evidence="1 2">I-24</strain>
    </source>
</reference>
<dbReference type="Gene3D" id="3.40.50.1010">
    <property type="entry name" value="5'-nuclease"/>
    <property type="match status" value="1"/>
</dbReference>
<evidence type="ECO:0000313" key="1">
    <source>
        <dbReference type="EMBL" id="QHV99339.1"/>
    </source>
</evidence>
<proteinExistence type="predicted"/>
<organism evidence="1 2">
    <name type="scientific">Spirosoma endbachense</name>
    <dbReference type="NCBI Taxonomy" id="2666025"/>
    <lineage>
        <taxon>Bacteria</taxon>
        <taxon>Pseudomonadati</taxon>
        <taxon>Bacteroidota</taxon>
        <taxon>Cytophagia</taxon>
        <taxon>Cytophagales</taxon>
        <taxon>Cytophagaceae</taxon>
        <taxon>Spirosoma</taxon>
    </lineage>
</organism>
<dbReference type="AlphaFoldDB" id="A0A6P1W5N2"/>
<dbReference type="EMBL" id="CP045997">
    <property type="protein sequence ID" value="QHV99339.1"/>
    <property type="molecule type" value="Genomic_DNA"/>
</dbReference>
<keyword evidence="2" id="KW-1185">Reference proteome</keyword>
<dbReference type="Proteomes" id="UP000464577">
    <property type="component" value="Chromosome"/>
</dbReference>
<dbReference type="SUPFAM" id="SSF88723">
    <property type="entry name" value="PIN domain-like"/>
    <property type="match status" value="1"/>
</dbReference>
<accession>A0A6P1W5N2</accession>
<evidence type="ECO:0000313" key="2">
    <source>
        <dbReference type="Proteomes" id="UP000464577"/>
    </source>
</evidence>